<dbReference type="Gene3D" id="3.40.50.2300">
    <property type="match status" value="1"/>
</dbReference>
<keyword evidence="5" id="KW-0238">DNA-binding</keyword>
<dbReference type="Pfam" id="PF04397">
    <property type="entry name" value="LytTR"/>
    <property type="match status" value="1"/>
</dbReference>
<evidence type="ECO:0000256" key="4">
    <source>
        <dbReference type="ARBA" id="ARBA00037164"/>
    </source>
</evidence>
<dbReference type="EMBL" id="LWMN01000010">
    <property type="protein sequence ID" value="OAQ56355.1"/>
    <property type="molecule type" value="Genomic_DNA"/>
</dbReference>
<dbReference type="SUPFAM" id="SSF52172">
    <property type="entry name" value="CheY-like"/>
    <property type="match status" value="1"/>
</dbReference>
<comment type="function">
    <text evidence="4">Required for high-level post-exponential phase expression of a series of secreted proteins.</text>
</comment>
<dbReference type="PROSITE" id="PS50930">
    <property type="entry name" value="HTH_LYTTR"/>
    <property type="match status" value="1"/>
</dbReference>
<dbReference type="KEGG" id="eth:CK496_06205"/>
<dbReference type="Gene3D" id="2.40.50.1020">
    <property type="entry name" value="LytTr DNA-binding domain"/>
    <property type="match status" value="1"/>
</dbReference>
<dbReference type="Proteomes" id="UP000078516">
    <property type="component" value="Unassembled WGS sequence"/>
</dbReference>
<accession>A0A179ET01</accession>
<protein>
    <submittedName>
        <fullName evidence="5">DNA-binding response regulator</fullName>
    </submittedName>
</protein>
<dbReference type="PROSITE" id="PS50110">
    <property type="entry name" value="RESPONSE_REGULATORY"/>
    <property type="match status" value="1"/>
</dbReference>
<dbReference type="CDD" id="cd17533">
    <property type="entry name" value="REC_LytTR_AgrA-like"/>
    <property type="match status" value="1"/>
</dbReference>
<dbReference type="SMART" id="SM00448">
    <property type="entry name" value="REC"/>
    <property type="match status" value="1"/>
</dbReference>
<dbReference type="RefSeq" id="WP_067481947.1">
    <property type="nucleotide sequence ID" value="NZ_BSWU01000001.1"/>
</dbReference>
<evidence type="ECO:0000256" key="1">
    <source>
        <dbReference type="ARBA" id="ARBA00022490"/>
    </source>
</evidence>
<dbReference type="AlphaFoldDB" id="A0A179ET01"/>
<dbReference type="PANTHER" id="PTHR37299">
    <property type="entry name" value="TRANSCRIPTIONAL REGULATOR-RELATED"/>
    <property type="match status" value="1"/>
</dbReference>
<keyword evidence="6" id="KW-1185">Reference proteome</keyword>
<gene>
    <name evidence="5" type="ORF">A6E74_02805</name>
</gene>
<dbReference type="GO" id="GO:0000156">
    <property type="term" value="F:phosphorelay response regulator activity"/>
    <property type="evidence" value="ECO:0007669"/>
    <property type="project" value="InterPro"/>
</dbReference>
<dbReference type="InterPro" id="IPR046947">
    <property type="entry name" value="LytR-like"/>
</dbReference>
<proteinExistence type="predicted"/>
<keyword evidence="3" id="KW-0010">Activator</keyword>
<dbReference type="PANTHER" id="PTHR37299:SF3">
    <property type="entry name" value="STAGE 0 SPORULATION PROTEIN A HOMOLOG"/>
    <property type="match status" value="1"/>
</dbReference>
<dbReference type="InterPro" id="IPR011006">
    <property type="entry name" value="CheY-like_superfamily"/>
</dbReference>
<dbReference type="GO" id="GO:0003677">
    <property type="term" value="F:DNA binding"/>
    <property type="evidence" value="ECO:0007669"/>
    <property type="project" value="UniProtKB-KW"/>
</dbReference>
<dbReference type="SMART" id="SM00850">
    <property type="entry name" value="LytTR"/>
    <property type="match status" value="1"/>
</dbReference>
<dbReference type="InterPro" id="IPR007492">
    <property type="entry name" value="LytTR_DNA-bd_dom"/>
</dbReference>
<organism evidence="5 6">
    <name type="scientific">Enterococcus thailandicus</name>
    <dbReference type="NCBI Taxonomy" id="417368"/>
    <lineage>
        <taxon>Bacteria</taxon>
        <taxon>Bacillati</taxon>
        <taxon>Bacillota</taxon>
        <taxon>Bacilli</taxon>
        <taxon>Lactobacillales</taxon>
        <taxon>Enterococcaceae</taxon>
        <taxon>Enterococcus</taxon>
    </lineage>
</organism>
<dbReference type="InterPro" id="IPR001789">
    <property type="entry name" value="Sig_transdc_resp-reg_receiver"/>
</dbReference>
<comment type="caution">
    <text evidence="5">The sequence shown here is derived from an EMBL/GenBank/DDBJ whole genome shotgun (WGS) entry which is preliminary data.</text>
</comment>
<sequence>MLKIFVCDDETVHRNRITKIVKNYLMMMDYDIEFAMETPDPNDVLNFIRKERTEGLYFLDIDLNAEMNGIMLGAKIREYDPTAKIVFITSYSDMAYLTFVYKVEAMDYLVKDDFEELQKKVISCIDTAMQRYMNTELPSREQIRIKSGVLDIKLFVDEILFFESSQTPHKLIIHLDNRMVEYTGKIKDVEKFSQSFYRCHQSYVVNVNNISRIDKKERVITMVNDEECLVSTRHLKKLVDRFNQK</sequence>
<reference evidence="5 6" key="1">
    <citation type="submission" date="2016-04" db="EMBL/GenBank/DDBJ databases">
        <title>Draft genome of an Enterococcus thailandicus strain isolated from bovine feces.</title>
        <authorList>
            <person name="Beukers A.G."/>
            <person name="Zaheer R."/>
            <person name="Goji N."/>
            <person name="Cook S.R."/>
            <person name="Amoako K."/>
            <person name="Chaves A.V."/>
            <person name="Ward M.P."/>
            <person name="Mcallister T.A."/>
        </authorList>
    </citation>
    <scope>NUCLEOTIDE SEQUENCE [LARGE SCALE GENOMIC DNA]</scope>
    <source>
        <strain evidence="5 6">F0711D 46</strain>
    </source>
</reference>
<name>A0A179ET01_ENTTH</name>
<dbReference type="GeneID" id="77487229"/>
<evidence type="ECO:0000313" key="5">
    <source>
        <dbReference type="EMBL" id="OAQ56355.1"/>
    </source>
</evidence>
<evidence type="ECO:0000256" key="3">
    <source>
        <dbReference type="ARBA" id="ARBA00023159"/>
    </source>
</evidence>
<evidence type="ECO:0000313" key="6">
    <source>
        <dbReference type="Proteomes" id="UP000078516"/>
    </source>
</evidence>
<keyword evidence="2" id="KW-0902">Two-component regulatory system</keyword>
<dbReference type="Pfam" id="PF00072">
    <property type="entry name" value="Response_reg"/>
    <property type="match status" value="1"/>
</dbReference>
<evidence type="ECO:0000256" key="2">
    <source>
        <dbReference type="ARBA" id="ARBA00023012"/>
    </source>
</evidence>
<keyword evidence="1" id="KW-0963">Cytoplasm</keyword>